<feature type="domain" description="DUF58" evidence="1">
    <location>
        <begin position="42"/>
        <end position="253"/>
    </location>
</feature>
<evidence type="ECO:0000313" key="3">
    <source>
        <dbReference type="Proteomes" id="UP000283387"/>
    </source>
</evidence>
<dbReference type="EMBL" id="RAPN01000001">
    <property type="protein sequence ID" value="RKD90589.1"/>
    <property type="molecule type" value="Genomic_DNA"/>
</dbReference>
<dbReference type="Proteomes" id="UP000283387">
    <property type="component" value="Unassembled WGS sequence"/>
</dbReference>
<accession>A0A419W552</accession>
<evidence type="ECO:0000313" key="2">
    <source>
        <dbReference type="EMBL" id="RKD90589.1"/>
    </source>
</evidence>
<comment type="caution">
    <text evidence="2">The sequence shown here is derived from an EMBL/GenBank/DDBJ whole genome shotgun (WGS) entry which is preliminary data.</text>
</comment>
<evidence type="ECO:0000259" key="1">
    <source>
        <dbReference type="Pfam" id="PF01882"/>
    </source>
</evidence>
<dbReference type="Gene3D" id="3.40.50.410">
    <property type="entry name" value="von Willebrand factor, type A domain"/>
    <property type="match status" value="1"/>
</dbReference>
<dbReference type="InterPro" id="IPR002881">
    <property type="entry name" value="DUF58"/>
</dbReference>
<dbReference type="Pfam" id="PF01882">
    <property type="entry name" value="DUF58"/>
    <property type="match status" value="1"/>
</dbReference>
<dbReference type="PANTHER" id="PTHR33608:SF6">
    <property type="entry name" value="BLL2464 PROTEIN"/>
    <property type="match status" value="1"/>
</dbReference>
<dbReference type="PANTHER" id="PTHR33608">
    <property type="entry name" value="BLL2464 PROTEIN"/>
    <property type="match status" value="1"/>
</dbReference>
<organism evidence="2 3">
    <name type="scientific">Mangrovibacterium diazotrophicum</name>
    <dbReference type="NCBI Taxonomy" id="1261403"/>
    <lineage>
        <taxon>Bacteria</taxon>
        <taxon>Pseudomonadati</taxon>
        <taxon>Bacteroidota</taxon>
        <taxon>Bacteroidia</taxon>
        <taxon>Marinilabiliales</taxon>
        <taxon>Prolixibacteraceae</taxon>
        <taxon>Mangrovibacterium</taxon>
    </lineage>
</organism>
<protein>
    <submittedName>
        <fullName evidence="2">Uncharacterized protein DUF58</fullName>
    </submittedName>
</protein>
<dbReference type="AlphaFoldDB" id="A0A419W552"/>
<keyword evidence="3" id="KW-1185">Reference proteome</keyword>
<reference evidence="2 3" key="1">
    <citation type="submission" date="2018-09" db="EMBL/GenBank/DDBJ databases">
        <title>Genomic Encyclopedia of Archaeal and Bacterial Type Strains, Phase II (KMG-II): from individual species to whole genera.</title>
        <authorList>
            <person name="Goeker M."/>
        </authorList>
    </citation>
    <scope>NUCLEOTIDE SEQUENCE [LARGE SCALE GENOMIC DNA]</scope>
    <source>
        <strain evidence="2 3">DSM 27148</strain>
    </source>
</reference>
<gene>
    <name evidence="2" type="ORF">BC643_0929</name>
</gene>
<sequence>MEHTELLKKVRKIEIKTRGLSANIFAGEYHSAFKGRGMAFSEVREYQFGDDVRNIDWNVTARYNKPYIKIFEEERELTVMLLIDVSGSRDFGSFEKFKKNVITEISAILSFSAIQNNDKIGVIFFSETIEKFIPPKKGKSHILRIIRELIDFEPENKGTNISEALRYMTNAIKKRCTCFIISDFIQSENEFDKALTIANNKHDVVALRIFDEREASLPPIGMIKLKDAETGEYIWVDSSSRQVRESYAQWWKEASAKLDWSFKKSGVDYANINTKEDYVRSLMTLFKKRGLKA</sequence>
<name>A0A419W552_9BACT</name>
<dbReference type="OrthoDB" id="9776116at2"/>
<dbReference type="InterPro" id="IPR036465">
    <property type="entry name" value="vWFA_dom_sf"/>
</dbReference>
<proteinExistence type="predicted"/>
<dbReference type="CDD" id="cd00198">
    <property type="entry name" value="vWFA"/>
    <property type="match status" value="1"/>
</dbReference>
<dbReference type="SUPFAM" id="SSF53300">
    <property type="entry name" value="vWA-like"/>
    <property type="match status" value="1"/>
</dbReference>